<keyword evidence="6" id="KW-0732">Signal</keyword>
<evidence type="ECO:0000259" key="15">
    <source>
        <dbReference type="SMART" id="SM01217"/>
    </source>
</evidence>
<dbReference type="Pfam" id="PF01915">
    <property type="entry name" value="Glyco_hydro_3_C"/>
    <property type="match status" value="1"/>
</dbReference>
<name>A0AA40CFT4_9PEZI</name>
<evidence type="ECO:0000256" key="10">
    <source>
        <dbReference type="ARBA" id="ARBA00023277"/>
    </source>
</evidence>
<keyword evidence="11 13" id="KW-0326">Glycosidase</keyword>
<keyword evidence="5" id="KW-0964">Secreted</keyword>
<dbReference type="GO" id="GO:0030245">
    <property type="term" value="P:cellulose catabolic process"/>
    <property type="evidence" value="ECO:0007669"/>
    <property type="project" value="UniProtKB-KW"/>
</dbReference>
<dbReference type="InterPro" id="IPR019800">
    <property type="entry name" value="Glyco_hydro_3_AS"/>
</dbReference>
<dbReference type="SUPFAM" id="SSF51445">
    <property type="entry name" value="(Trans)glycosidases"/>
    <property type="match status" value="1"/>
</dbReference>
<dbReference type="Gene3D" id="3.20.20.300">
    <property type="entry name" value="Glycoside hydrolase, family 3, N-terminal domain"/>
    <property type="match status" value="1"/>
</dbReference>
<dbReference type="Proteomes" id="UP001174934">
    <property type="component" value="Unassembled WGS sequence"/>
</dbReference>
<dbReference type="FunFam" id="3.20.20.300:FF:000002">
    <property type="entry name" value="Probable beta-glucosidase"/>
    <property type="match status" value="1"/>
</dbReference>
<dbReference type="InterPro" id="IPR036962">
    <property type="entry name" value="Glyco_hydro_3_N_sf"/>
</dbReference>
<dbReference type="Pfam" id="PF14310">
    <property type="entry name" value="Fn3-like"/>
    <property type="match status" value="1"/>
</dbReference>
<comment type="similarity">
    <text evidence="4 13">Belongs to the glycosyl hydrolase 3 family.</text>
</comment>
<dbReference type="GO" id="GO:0008422">
    <property type="term" value="F:beta-glucosidase activity"/>
    <property type="evidence" value="ECO:0007669"/>
    <property type="project" value="UniProtKB-EC"/>
</dbReference>
<dbReference type="Gene3D" id="3.40.50.1700">
    <property type="entry name" value="Glycoside hydrolase family 3 C-terminal domain"/>
    <property type="match status" value="1"/>
</dbReference>
<sequence length="842" mass="88766">MAKASIKDQGDSYVHAGQNNNLISSDLAAGTGTGTGAGKPIAAALHKGGNGGDAAADKNGGGGSSGSGGTISSDTHFYGQSPPVYPSPNMTGTGLWADASSKARDMVGKMTLAEKISLTSGVNSNTSCSGFTPSIPRLNFTGLCLSDAGNGLRATDFVSSWPSGIHVGASWNKALAFQRGAGMGGEFRTKGVNVLLGPVVGPAGRVVLSGRNWEGFSIDPYLAGSLVSETVSAIQGVGVITSTKHYIGNEQESYRSPFGDTEAVSANIDDRTMHELYLWPFQDAVHAGSGNIMCSYNRVNNSYGCANSKTLNGLLKTELGFQGFVVSDWGAQHAGVATTLGGMDMAMPGAGVYWGEHLKSSVQNGTVPETRIDDMAMRIIAPWYQMGQDQGFPTPGIGMASDLTKPHKIVDARNSSFRSTLFDGAVEGHVLVKNIRNALPLNSPKLMSIYGYSAKNPDQNTPTSGSSSWTFGAESYSWSEFFAGFFTGSAAGDIPIAFNGTIYSGGGSGATSQSLAVSPFDAIVQQAYDDGTALFWDFTTDSPGVNPMSDACFVFGNAFATEGIDRPSTHDTYTDGLVKHVADRCNNTIVVLHNAGIRLVDQFVDHPNVTALIFAHLPGEASGKALVSLLYGKSNPSGKLPYTVARNESDYVGLGPDLPEGEFAKFPQSNFTEGVLVDYRHFDAKNITPRYEFGFGLSYTTFNYSNLSVQKTVANSSSSSSAALFDQYPTGAVLEGGQADLWDVLVEVAADVGNTGAVDGAEVAQLYVGVPKKGEAPVRQLRGFEKPFINATQTATVRFALTRRDLSVWDTVAQRWSLLRGEYTIEVGGSSRDLPLVGKVTI</sequence>
<dbReference type="PROSITE" id="PS00775">
    <property type="entry name" value="GLYCOSYL_HYDROL_F3"/>
    <property type="match status" value="1"/>
</dbReference>
<comment type="pathway">
    <text evidence="3 13">Glycan metabolism; cellulose degradation.</text>
</comment>
<dbReference type="InterPro" id="IPR050288">
    <property type="entry name" value="Cellulose_deg_GH3"/>
</dbReference>
<evidence type="ECO:0000313" key="16">
    <source>
        <dbReference type="EMBL" id="KAK0635764.1"/>
    </source>
</evidence>
<dbReference type="InterPro" id="IPR001764">
    <property type="entry name" value="Glyco_hydro_3_N"/>
</dbReference>
<dbReference type="PANTHER" id="PTHR42715">
    <property type="entry name" value="BETA-GLUCOSIDASE"/>
    <property type="match status" value="1"/>
</dbReference>
<evidence type="ECO:0000256" key="2">
    <source>
        <dbReference type="ARBA" id="ARBA00004613"/>
    </source>
</evidence>
<dbReference type="InterPro" id="IPR002772">
    <property type="entry name" value="Glyco_hydro_3_C"/>
</dbReference>
<protein>
    <recommendedName>
        <fullName evidence="13">beta-glucosidase</fullName>
        <ecNumber evidence="13">3.2.1.21</ecNumber>
    </recommendedName>
</protein>
<dbReference type="SUPFAM" id="SSF52279">
    <property type="entry name" value="Beta-D-glucan exohydrolase, C-terminal domain"/>
    <property type="match status" value="1"/>
</dbReference>
<evidence type="ECO:0000256" key="3">
    <source>
        <dbReference type="ARBA" id="ARBA00004987"/>
    </source>
</evidence>
<organism evidence="16 17">
    <name type="scientific">Bombardia bombarda</name>
    <dbReference type="NCBI Taxonomy" id="252184"/>
    <lineage>
        <taxon>Eukaryota</taxon>
        <taxon>Fungi</taxon>
        <taxon>Dikarya</taxon>
        <taxon>Ascomycota</taxon>
        <taxon>Pezizomycotina</taxon>
        <taxon>Sordariomycetes</taxon>
        <taxon>Sordariomycetidae</taxon>
        <taxon>Sordariales</taxon>
        <taxon>Lasiosphaeriaceae</taxon>
        <taxon>Bombardia</taxon>
    </lineage>
</organism>
<comment type="catalytic activity">
    <reaction evidence="1 13">
        <text>Hydrolysis of terminal, non-reducing beta-D-glucosyl residues with release of beta-D-glucose.</text>
        <dbReference type="EC" id="3.2.1.21"/>
    </reaction>
</comment>
<evidence type="ECO:0000313" key="17">
    <source>
        <dbReference type="Proteomes" id="UP001174934"/>
    </source>
</evidence>
<evidence type="ECO:0000256" key="8">
    <source>
        <dbReference type="ARBA" id="ARBA00023001"/>
    </source>
</evidence>
<accession>A0AA40CFT4</accession>
<evidence type="ECO:0000256" key="7">
    <source>
        <dbReference type="ARBA" id="ARBA00022801"/>
    </source>
</evidence>
<evidence type="ECO:0000256" key="11">
    <source>
        <dbReference type="ARBA" id="ARBA00023295"/>
    </source>
</evidence>
<feature type="region of interest" description="Disordered" evidence="14">
    <location>
        <begin position="48"/>
        <end position="84"/>
    </location>
</feature>
<evidence type="ECO:0000256" key="6">
    <source>
        <dbReference type="ARBA" id="ARBA00022729"/>
    </source>
</evidence>
<evidence type="ECO:0000256" key="13">
    <source>
        <dbReference type="RuleBase" id="RU361161"/>
    </source>
</evidence>
<dbReference type="InterPro" id="IPR036881">
    <property type="entry name" value="Glyco_hydro_3_C_sf"/>
</dbReference>
<dbReference type="InterPro" id="IPR017853">
    <property type="entry name" value="GH"/>
</dbReference>
<dbReference type="InterPro" id="IPR013783">
    <property type="entry name" value="Ig-like_fold"/>
</dbReference>
<feature type="compositionally biased region" description="Gly residues" evidence="14">
    <location>
        <begin position="59"/>
        <end position="69"/>
    </location>
</feature>
<evidence type="ECO:0000256" key="14">
    <source>
        <dbReference type="SAM" id="MobiDB-lite"/>
    </source>
</evidence>
<dbReference type="InterPro" id="IPR026891">
    <property type="entry name" value="Fn3-like"/>
</dbReference>
<keyword evidence="12 13" id="KW-0624">Polysaccharide degradation</keyword>
<reference evidence="16" key="1">
    <citation type="submission" date="2023-06" db="EMBL/GenBank/DDBJ databases">
        <title>Genome-scale phylogeny and comparative genomics of the fungal order Sordariales.</title>
        <authorList>
            <consortium name="Lawrence Berkeley National Laboratory"/>
            <person name="Hensen N."/>
            <person name="Bonometti L."/>
            <person name="Westerberg I."/>
            <person name="Brannstrom I.O."/>
            <person name="Guillou S."/>
            <person name="Cros-Aarteil S."/>
            <person name="Calhoun S."/>
            <person name="Haridas S."/>
            <person name="Kuo A."/>
            <person name="Mondo S."/>
            <person name="Pangilinan J."/>
            <person name="Riley R."/>
            <person name="LaButti K."/>
            <person name="Andreopoulos B."/>
            <person name="Lipzen A."/>
            <person name="Chen C."/>
            <person name="Yanf M."/>
            <person name="Daum C."/>
            <person name="Ng V."/>
            <person name="Clum A."/>
            <person name="Steindorff A."/>
            <person name="Ohm R."/>
            <person name="Martin F."/>
            <person name="Silar P."/>
            <person name="Natvig D."/>
            <person name="Lalanne C."/>
            <person name="Gautier V."/>
            <person name="Ament-velasquez S.L."/>
            <person name="Kruys A."/>
            <person name="Hutchinson M.I."/>
            <person name="Powell A.J."/>
            <person name="Barry K."/>
            <person name="Miller A.N."/>
            <person name="Grigoriev I.V."/>
            <person name="Debuchy R."/>
            <person name="Gladieux P."/>
            <person name="Thoren M.H."/>
            <person name="Johannesson H."/>
        </authorList>
    </citation>
    <scope>NUCLEOTIDE SEQUENCE</scope>
    <source>
        <strain evidence="16">SMH3391-2</strain>
    </source>
</reference>
<keyword evidence="8" id="KW-0136">Cellulose degradation</keyword>
<keyword evidence="9" id="KW-0325">Glycoprotein</keyword>
<evidence type="ECO:0000256" key="4">
    <source>
        <dbReference type="ARBA" id="ARBA00005336"/>
    </source>
</evidence>
<comment type="subcellular location">
    <subcellularLocation>
        <location evidence="2">Secreted</location>
    </subcellularLocation>
</comment>
<keyword evidence="17" id="KW-1185">Reference proteome</keyword>
<keyword evidence="7 13" id="KW-0378">Hydrolase</keyword>
<feature type="domain" description="Fibronectin type III-like" evidence="15">
    <location>
        <begin position="762"/>
        <end position="831"/>
    </location>
</feature>
<keyword evidence="10 13" id="KW-0119">Carbohydrate metabolism</keyword>
<evidence type="ECO:0000256" key="9">
    <source>
        <dbReference type="ARBA" id="ARBA00023180"/>
    </source>
</evidence>
<dbReference type="PANTHER" id="PTHR42715:SF5">
    <property type="entry name" value="BETA-GLUCOSIDASE M-RELATED"/>
    <property type="match status" value="1"/>
</dbReference>
<evidence type="ECO:0000256" key="1">
    <source>
        <dbReference type="ARBA" id="ARBA00000448"/>
    </source>
</evidence>
<dbReference type="Pfam" id="PF00933">
    <property type="entry name" value="Glyco_hydro_3"/>
    <property type="match status" value="1"/>
</dbReference>
<evidence type="ECO:0000256" key="5">
    <source>
        <dbReference type="ARBA" id="ARBA00022525"/>
    </source>
</evidence>
<dbReference type="Gene3D" id="2.60.40.10">
    <property type="entry name" value="Immunoglobulins"/>
    <property type="match status" value="1"/>
</dbReference>
<dbReference type="AlphaFoldDB" id="A0AA40CFT4"/>
<dbReference type="EMBL" id="JAULSR010000001">
    <property type="protein sequence ID" value="KAK0635764.1"/>
    <property type="molecule type" value="Genomic_DNA"/>
</dbReference>
<dbReference type="PRINTS" id="PR00133">
    <property type="entry name" value="GLHYDRLASE3"/>
</dbReference>
<gene>
    <name evidence="16" type="ORF">B0T17DRAFT_503269</name>
</gene>
<dbReference type="GO" id="GO:0005576">
    <property type="term" value="C:extracellular region"/>
    <property type="evidence" value="ECO:0007669"/>
    <property type="project" value="UniProtKB-SubCell"/>
</dbReference>
<evidence type="ECO:0000256" key="12">
    <source>
        <dbReference type="ARBA" id="ARBA00023326"/>
    </source>
</evidence>
<dbReference type="EC" id="3.2.1.21" evidence="13"/>
<dbReference type="SMART" id="SM01217">
    <property type="entry name" value="Fn3_like"/>
    <property type="match status" value="1"/>
</dbReference>
<comment type="caution">
    <text evidence="16">The sequence shown here is derived from an EMBL/GenBank/DDBJ whole genome shotgun (WGS) entry which is preliminary data.</text>
</comment>
<proteinExistence type="inferred from homology"/>